<keyword evidence="7" id="KW-0732">Signal</keyword>
<organism evidence="9 10">
    <name type="scientific">Brassicogethes aeneus</name>
    <name type="common">Rape pollen beetle</name>
    <name type="synonym">Meligethes aeneus</name>
    <dbReference type="NCBI Taxonomy" id="1431903"/>
    <lineage>
        <taxon>Eukaryota</taxon>
        <taxon>Metazoa</taxon>
        <taxon>Ecdysozoa</taxon>
        <taxon>Arthropoda</taxon>
        <taxon>Hexapoda</taxon>
        <taxon>Insecta</taxon>
        <taxon>Pterygota</taxon>
        <taxon>Neoptera</taxon>
        <taxon>Endopterygota</taxon>
        <taxon>Coleoptera</taxon>
        <taxon>Polyphaga</taxon>
        <taxon>Cucujiformia</taxon>
        <taxon>Nitidulidae</taxon>
        <taxon>Meligethinae</taxon>
        <taxon>Brassicogethes</taxon>
    </lineage>
</organism>
<reference evidence="9" key="1">
    <citation type="submission" date="2021-12" db="EMBL/GenBank/DDBJ databases">
        <authorList>
            <person name="King R."/>
        </authorList>
    </citation>
    <scope>NUCLEOTIDE SEQUENCE</scope>
</reference>
<dbReference type="OrthoDB" id="6261922at2759"/>
<dbReference type="CDD" id="cd00190">
    <property type="entry name" value="Tryp_SPc"/>
    <property type="match status" value="1"/>
</dbReference>
<dbReference type="GO" id="GO:0005576">
    <property type="term" value="C:extracellular region"/>
    <property type="evidence" value="ECO:0007669"/>
    <property type="project" value="UniProtKB-SubCell"/>
</dbReference>
<name>A0A9P0FJF4_BRAAE</name>
<evidence type="ECO:0000256" key="6">
    <source>
        <dbReference type="SAM" id="MobiDB-lite"/>
    </source>
</evidence>
<feature type="signal peptide" evidence="7">
    <location>
        <begin position="1"/>
        <end position="15"/>
    </location>
</feature>
<evidence type="ECO:0000256" key="4">
    <source>
        <dbReference type="ARBA" id="ARBA00068096"/>
    </source>
</evidence>
<feature type="compositionally biased region" description="Pro residues" evidence="6">
    <location>
        <begin position="134"/>
        <end position="150"/>
    </location>
</feature>
<dbReference type="Pfam" id="PF00089">
    <property type="entry name" value="Trypsin"/>
    <property type="match status" value="1"/>
</dbReference>
<dbReference type="GO" id="GO:0004252">
    <property type="term" value="F:serine-type endopeptidase activity"/>
    <property type="evidence" value="ECO:0007669"/>
    <property type="project" value="InterPro"/>
</dbReference>
<dbReference type="InterPro" id="IPR009003">
    <property type="entry name" value="Peptidase_S1_PA"/>
</dbReference>
<evidence type="ECO:0000256" key="3">
    <source>
        <dbReference type="ARBA" id="ARBA00023157"/>
    </source>
</evidence>
<dbReference type="InterPro" id="IPR001314">
    <property type="entry name" value="Peptidase_S1A"/>
</dbReference>
<dbReference type="InterPro" id="IPR041515">
    <property type="entry name" value="PPAF-2-like_Clip"/>
</dbReference>
<evidence type="ECO:0000256" key="7">
    <source>
        <dbReference type="SAM" id="SignalP"/>
    </source>
</evidence>
<dbReference type="PROSITE" id="PS51257">
    <property type="entry name" value="PROKAR_LIPOPROTEIN"/>
    <property type="match status" value="1"/>
</dbReference>
<dbReference type="InterPro" id="IPR043504">
    <property type="entry name" value="Peptidase_S1_PA_chymotrypsin"/>
</dbReference>
<accession>A0A9P0FJF4</accession>
<dbReference type="GO" id="GO:0006508">
    <property type="term" value="P:proteolysis"/>
    <property type="evidence" value="ECO:0007669"/>
    <property type="project" value="InterPro"/>
</dbReference>
<dbReference type="PROSITE" id="PS50240">
    <property type="entry name" value="TRYPSIN_DOM"/>
    <property type="match status" value="1"/>
</dbReference>
<dbReference type="SMART" id="SM00020">
    <property type="entry name" value="Tryp_SPc"/>
    <property type="match status" value="1"/>
</dbReference>
<evidence type="ECO:0000256" key="1">
    <source>
        <dbReference type="ARBA" id="ARBA00004613"/>
    </source>
</evidence>
<evidence type="ECO:0000259" key="8">
    <source>
        <dbReference type="PROSITE" id="PS50240"/>
    </source>
</evidence>
<dbReference type="AlphaFoldDB" id="A0A9P0FJF4"/>
<keyword evidence="2" id="KW-0964">Secreted</keyword>
<dbReference type="Proteomes" id="UP001154078">
    <property type="component" value="Chromosome 6"/>
</dbReference>
<feature type="chain" id="PRO_5040307079" description="Phenoloxidase-activating factor 2" evidence="7">
    <location>
        <begin position="16"/>
        <end position="423"/>
    </location>
</feature>
<evidence type="ECO:0000313" key="9">
    <source>
        <dbReference type="EMBL" id="CAH0559487.1"/>
    </source>
</evidence>
<comment type="subcellular location">
    <subcellularLocation>
        <location evidence="1">Secreted</location>
    </subcellularLocation>
</comment>
<dbReference type="SUPFAM" id="SSF50494">
    <property type="entry name" value="Trypsin-like serine proteases"/>
    <property type="match status" value="1"/>
</dbReference>
<dbReference type="Gene3D" id="2.40.10.10">
    <property type="entry name" value="Trypsin-like serine proteases"/>
    <property type="match status" value="2"/>
</dbReference>
<feature type="domain" description="Peptidase S1" evidence="8">
    <location>
        <begin position="168"/>
        <end position="420"/>
    </location>
</feature>
<feature type="region of interest" description="Disordered" evidence="6">
    <location>
        <begin position="118"/>
        <end position="156"/>
    </location>
</feature>
<keyword evidence="10" id="KW-1185">Reference proteome</keyword>
<dbReference type="PANTHER" id="PTHR24258:SF129">
    <property type="entry name" value="LP15124P-RELATED"/>
    <property type="match status" value="1"/>
</dbReference>
<dbReference type="Pfam" id="PF18322">
    <property type="entry name" value="CLIP_1"/>
    <property type="match status" value="1"/>
</dbReference>
<keyword evidence="3" id="KW-1015">Disulfide bond</keyword>
<proteinExistence type="predicted"/>
<evidence type="ECO:0000256" key="2">
    <source>
        <dbReference type="ARBA" id="ARBA00022525"/>
    </source>
</evidence>
<dbReference type="PRINTS" id="PR00722">
    <property type="entry name" value="CHYMOTRYPSIN"/>
</dbReference>
<dbReference type="FunFam" id="2.40.10.10:FF:000038">
    <property type="entry name" value="Serine protease"/>
    <property type="match status" value="1"/>
</dbReference>
<sequence>MRAAIVLCALALASCQNDNERDAAVNKLFTSATPRQAFDDVYEEVTKKPTESIGAIEKCGEGADKDVHLCVPYYQCDGTTQTIIQDGSRDGFKVIDVRFGANSCAELLDVCCKIPEGGAPDPDKNREPDIDNPVPTPRPTPRPTQRPTSPPLQAGCGIRNTNGVDFKITGNTENEAEYGEFPWMVAILKNNYNPNVDKNLAICGGSLIAPNVVLTGAHCVYNFKINDIKVRAGEWDTQTEKERLPYQERNVVRIITHNDFHQNTLFNDVALLLLDSPIQEAEHIGLVCLPQQNQIIDSTNCFATGWGKDNFGKDGRYSSILKKIELPIVQRQRCQELLRTTRLGIHFNLDKSFTCAGGIAGRDTCTGDGGSPLVCPDPQNPRRYVQAGIVAWGIGCGEEKIPGVYADVAKFRQWVDGQLQQLN</sequence>
<dbReference type="InterPro" id="IPR001254">
    <property type="entry name" value="Trypsin_dom"/>
</dbReference>
<evidence type="ECO:0000256" key="5">
    <source>
        <dbReference type="ARBA" id="ARBA00076468"/>
    </source>
</evidence>
<dbReference type="PANTHER" id="PTHR24258">
    <property type="entry name" value="SERINE PROTEASE-RELATED"/>
    <property type="match status" value="1"/>
</dbReference>
<protein>
    <recommendedName>
        <fullName evidence="4">Phenoloxidase-activating factor 2</fullName>
    </recommendedName>
    <alternativeName>
        <fullName evidence="5">Prophenoloxidase-activating factor II</fullName>
    </alternativeName>
</protein>
<gene>
    <name evidence="9" type="ORF">MELIAE_LOCUS9573</name>
</gene>
<evidence type="ECO:0000313" key="10">
    <source>
        <dbReference type="Proteomes" id="UP001154078"/>
    </source>
</evidence>
<dbReference type="EMBL" id="OV121137">
    <property type="protein sequence ID" value="CAH0559487.1"/>
    <property type="molecule type" value="Genomic_DNA"/>
</dbReference>